<evidence type="ECO:0000256" key="1">
    <source>
        <dbReference type="SAM" id="Coils"/>
    </source>
</evidence>
<dbReference type="InParanoid" id="A0A401GA93"/>
<keyword evidence="1" id="KW-0175">Coiled coil</keyword>
<reference evidence="3 4" key="1">
    <citation type="journal article" date="2018" name="Sci. Rep.">
        <title>Genome sequence of the cauliflower mushroom Sparassis crispa (Hanabiratake) and its association with beneficial usage.</title>
        <authorList>
            <person name="Kiyama R."/>
            <person name="Furutani Y."/>
            <person name="Kawaguchi K."/>
            <person name="Nakanishi T."/>
        </authorList>
    </citation>
    <scope>NUCLEOTIDE SEQUENCE [LARGE SCALE GENOMIC DNA]</scope>
</reference>
<feature type="region of interest" description="Disordered" evidence="2">
    <location>
        <begin position="260"/>
        <end position="279"/>
    </location>
</feature>
<dbReference type="EMBL" id="BFAD01000002">
    <property type="protein sequence ID" value="GBE79067.1"/>
    <property type="molecule type" value="Genomic_DNA"/>
</dbReference>
<proteinExistence type="predicted"/>
<sequence length="417" mass="46104">MAPQFSLVAVYHRIYCRLRGIMSDQPPSPEKSWLDGFQTTPDIYLPFNIDRLADDYIHRGWLASDLQISLLEFYKHREGVKHEFLVATLTNSATGKTAGYILAERQGVCPARAENDPASSTHSFSSISESSSASSTAAKVLSTSSTELPASDVIYLGQDQKIMLTCAKHTAKSVVVCHNPVSQENSADSIASFIAACQVTHEFNQKYNNKTTNCHWFAGVVYELVTGVEVEDDPDDLDAAAVAPQPDLQPEAEIQVELHSPGLPATPQPVPQSQLTPQSGRNGYFGPVPIVRPSKIQATANQLWGMFRTRKADILRQRDHSGDLACEIEELKRQKNEETKRADKVESELERVKREKTKRVNELERVKRENEVEIVQLKQELLDARQGRAAGVPGVTAAHTTPPLGRTSTASTSRRAM</sequence>
<feature type="compositionally biased region" description="Polar residues" evidence="2">
    <location>
        <begin position="406"/>
        <end position="417"/>
    </location>
</feature>
<dbReference type="AlphaFoldDB" id="A0A401GA93"/>
<evidence type="ECO:0000313" key="3">
    <source>
        <dbReference type="EMBL" id="GBE79067.1"/>
    </source>
</evidence>
<dbReference type="GeneID" id="38775984"/>
<evidence type="ECO:0000256" key="2">
    <source>
        <dbReference type="SAM" id="MobiDB-lite"/>
    </source>
</evidence>
<protein>
    <submittedName>
        <fullName evidence="3">Uncharacterized protein</fullName>
    </submittedName>
</protein>
<dbReference type="RefSeq" id="XP_027609980.1">
    <property type="nucleotide sequence ID" value="XM_027754179.1"/>
</dbReference>
<comment type="caution">
    <text evidence="3">The sequence shown here is derived from an EMBL/GenBank/DDBJ whole genome shotgun (WGS) entry which is preliminary data.</text>
</comment>
<accession>A0A401GA93</accession>
<dbReference type="Proteomes" id="UP000287166">
    <property type="component" value="Unassembled WGS sequence"/>
</dbReference>
<name>A0A401GA93_9APHY</name>
<organism evidence="3 4">
    <name type="scientific">Sparassis crispa</name>
    <dbReference type="NCBI Taxonomy" id="139825"/>
    <lineage>
        <taxon>Eukaryota</taxon>
        <taxon>Fungi</taxon>
        <taxon>Dikarya</taxon>
        <taxon>Basidiomycota</taxon>
        <taxon>Agaricomycotina</taxon>
        <taxon>Agaricomycetes</taxon>
        <taxon>Polyporales</taxon>
        <taxon>Sparassidaceae</taxon>
        <taxon>Sparassis</taxon>
    </lineage>
</organism>
<feature type="region of interest" description="Disordered" evidence="2">
    <location>
        <begin position="392"/>
        <end position="417"/>
    </location>
</feature>
<evidence type="ECO:0000313" key="4">
    <source>
        <dbReference type="Proteomes" id="UP000287166"/>
    </source>
</evidence>
<gene>
    <name evidence="3" type="ORF">SCP_0202640</name>
</gene>
<feature type="coiled-coil region" evidence="1">
    <location>
        <begin position="321"/>
        <end position="380"/>
    </location>
</feature>
<keyword evidence="4" id="KW-1185">Reference proteome</keyword>
<dbReference type="OrthoDB" id="2802553at2759"/>